<protein>
    <submittedName>
        <fullName evidence="7">Winged helix-turn-helix domain-containing protein</fullName>
    </submittedName>
</protein>
<name>A0ABS6B220_9NOCA</name>
<evidence type="ECO:0000259" key="6">
    <source>
        <dbReference type="PROSITE" id="PS51755"/>
    </source>
</evidence>
<dbReference type="Gene3D" id="1.10.10.10">
    <property type="entry name" value="Winged helix-like DNA-binding domain superfamily/Winged helix DNA-binding domain"/>
    <property type="match status" value="1"/>
</dbReference>
<dbReference type="Pfam" id="PF00931">
    <property type="entry name" value="NB-ARC"/>
    <property type="match status" value="1"/>
</dbReference>
<dbReference type="InterPro" id="IPR011990">
    <property type="entry name" value="TPR-like_helical_dom_sf"/>
</dbReference>
<dbReference type="InterPro" id="IPR001867">
    <property type="entry name" value="OmpR/PhoB-type_DNA-bd"/>
</dbReference>
<evidence type="ECO:0000256" key="4">
    <source>
        <dbReference type="ARBA" id="ARBA00023163"/>
    </source>
</evidence>
<dbReference type="PROSITE" id="PS51755">
    <property type="entry name" value="OMPR_PHOB"/>
    <property type="match status" value="1"/>
</dbReference>
<feature type="domain" description="OmpR/PhoB-type" evidence="6">
    <location>
        <begin position="1"/>
        <end position="90"/>
    </location>
</feature>
<dbReference type="Gene3D" id="1.25.40.10">
    <property type="entry name" value="Tetratricopeptide repeat domain"/>
    <property type="match status" value="1"/>
</dbReference>
<evidence type="ECO:0000256" key="1">
    <source>
        <dbReference type="ARBA" id="ARBA00005820"/>
    </source>
</evidence>
<keyword evidence="8" id="KW-1185">Reference proteome</keyword>
<dbReference type="Proteomes" id="UP000733379">
    <property type="component" value="Unassembled WGS sequence"/>
</dbReference>
<evidence type="ECO:0000256" key="5">
    <source>
        <dbReference type="PROSITE-ProRule" id="PRU01091"/>
    </source>
</evidence>
<sequence length="572" mass="62620">MLSVSVLGTVEIRAGEIEIDPLPPKQQAVLAMLAAEHGRTVSVTELLDGIWGPERPPSALGALRNYVWSIRRLLGGTVLQSCGGGYRIDPSLPVDLDVRVMERLRAESETAYHAGDLDTADAALRQAGDRWRGDPLTGVPGPWAEAERARLRAIRRAMRLTAISVDLDRGRIDHAVAELETLVALDPHSEHSRSLLMTALHRAGRRVDALRVFHDTRRQFIELGLEPSQALTDLHQRILTDTVPDPAAAAQARPPAQLPPDTADFTGRETLVGQLCAMTTDRPAGATPVAALYGMGGIGKTTLALHVAHRVRQHFPDGQLFADLRDTTPQAALAHFLRALGVPEPEVPADTAARAALFRSVLSGRRVLVVLDNAADADQCAPLLPGNADCAVIITGRRPMTTLPGAQSFRLDLFEPDEAVALFGRIVGPERVARETTAVQRIVELCGLLPLAIRIVAGRIATRPRWSLGAEAERMTAERHRLDHFRTTEMALDQTFRRSLDCLSLEQIRAFRLLADTDDNYLSPTAAAAVLDRPRFHVERLCEELVDFGLLESTGHIRYGYHDLVRVFARTC</sequence>
<gene>
    <name evidence="7" type="ORF">KO481_17330</name>
</gene>
<dbReference type="RefSeq" id="WP_215918187.1">
    <property type="nucleotide sequence ID" value="NZ_JAHKNI010000005.1"/>
</dbReference>
<dbReference type="PANTHER" id="PTHR35807">
    <property type="entry name" value="TRANSCRIPTIONAL REGULATOR REDD-RELATED"/>
    <property type="match status" value="1"/>
</dbReference>
<comment type="caution">
    <text evidence="7">The sequence shown here is derived from an EMBL/GenBank/DDBJ whole genome shotgun (WGS) entry which is preliminary data.</text>
</comment>
<dbReference type="SMART" id="SM01043">
    <property type="entry name" value="BTAD"/>
    <property type="match status" value="1"/>
</dbReference>
<dbReference type="InterPro" id="IPR016032">
    <property type="entry name" value="Sig_transdc_resp-reg_C-effctor"/>
</dbReference>
<evidence type="ECO:0000256" key="2">
    <source>
        <dbReference type="ARBA" id="ARBA00023015"/>
    </source>
</evidence>
<dbReference type="InterPro" id="IPR002182">
    <property type="entry name" value="NB-ARC"/>
</dbReference>
<evidence type="ECO:0000313" key="7">
    <source>
        <dbReference type="EMBL" id="MBU3063284.1"/>
    </source>
</evidence>
<dbReference type="SUPFAM" id="SSF52540">
    <property type="entry name" value="P-loop containing nucleoside triphosphate hydrolases"/>
    <property type="match status" value="1"/>
</dbReference>
<dbReference type="PRINTS" id="PR00364">
    <property type="entry name" value="DISEASERSIST"/>
</dbReference>
<dbReference type="CDD" id="cd15831">
    <property type="entry name" value="BTAD"/>
    <property type="match status" value="1"/>
</dbReference>
<organism evidence="7 8">
    <name type="scientific">Nocardia albiluteola</name>
    <dbReference type="NCBI Taxonomy" id="2842303"/>
    <lineage>
        <taxon>Bacteria</taxon>
        <taxon>Bacillati</taxon>
        <taxon>Actinomycetota</taxon>
        <taxon>Actinomycetes</taxon>
        <taxon>Mycobacteriales</taxon>
        <taxon>Nocardiaceae</taxon>
        <taxon>Nocardia</taxon>
    </lineage>
</organism>
<dbReference type="InterPro" id="IPR051677">
    <property type="entry name" value="AfsR-DnrI-RedD_regulator"/>
</dbReference>
<dbReference type="InterPro" id="IPR036388">
    <property type="entry name" value="WH-like_DNA-bd_sf"/>
</dbReference>
<dbReference type="InterPro" id="IPR027417">
    <property type="entry name" value="P-loop_NTPase"/>
</dbReference>
<dbReference type="PANTHER" id="PTHR35807:SF1">
    <property type="entry name" value="TRANSCRIPTIONAL REGULATOR REDD"/>
    <property type="match status" value="1"/>
</dbReference>
<evidence type="ECO:0000256" key="3">
    <source>
        <dbReference type="ARBA" id="ARBA00023125"/>
    </source>
</evidence>
<evidence type="ECO:0000313" key="8">
    <source>
        <dbReference type="Proteomes" id="UP000733379"/>
    </source>
</evidence>
<dbReference type="EMBL" id="JAHKNI010000005">
    <property type="protein sequence ID" value="MBU3063284.1"/>
    <property type="molecule type" value="Genomic_DNA"/>
</dbReference>
<keyword evidence="2" id="KW-0805">Transcription regulation</keyword>
<dbReference type="InterPro" id="IPR005158">
    <property type="entry name" value="BTAD"/>
</dbReference>
<proteinExistence type="inferred from homology"/>
<feature type="DNA-binding region" description="OmpR/PhoB-type" evidence="5">
    <location>
        <begin position="1"/>
        <end position="90"/>
    </location>
</feature>
<dbReference type="Gene3D" id="3.40.50.300">
    <property type="entry name" value="P-loop containing nucleotide triphosphate hydrolases"/>
    <property type="match status" value="1"/>
</dbReference>
<dbReference type="SUPFAM" id="SSF48452">
    <property type="entry name" value="TPR-like"/>
    <property type="match status" value="1"/>
</dbReference>
<dbReference type="Pfam" id="PF03704">
    <property type="entry name" value="BTAD"/>
    <property type="match status" value="1"/>
</dbReference>
<comment type="similarity">
    <text evidence="1">Belongs to the AfsR/DnrI/RedD regulatory family.</text>
</comment>
<accession>A0ABS6B220</accession>
<dbReference type="SUPFAM" id="SSF46894">
    <property type="entry name" value="C-terminal effector domain of the bipartite response regulators"/>
    <property type="match status" value="1"/>
</dbReference>
<reference evidence="7 8" key="1">
    <citation type="submission" date="2021-06" db="EMBL/GenBank/DDBJ databases">
        <title>Actinomycetes sequencing.</title>
        <authorList>
            <person name="Shan Q."/>
        </authorList>
    </citation>
    <scope>NUCLEOTIDE SEQUENCE [LARGE SCALE GENOMIC DNA]</scope>
    <source>
        <strain evidence="7 8">NEAU-G5</strain>
    </source>
</reference>
<dbReference type="SMART" id="SM00862">
    <property type="entry name" value="Trans_reg_C"/>
    <property type="match status" value="1"/>
</dbReference>
<keyword evidence="3 5" id="KW-0238">DNA-binding</keyword>
<keyword evidence="4" id="KW-0804">Transcription</keyword>